<feature type="transmembrane region" description="Helical" evidence="1">
    <location>
        <begin position="101"/>
        <end position="119"/>
    </location>
</feature>
<dbReference type="Proteomes" id="UP000004754">
    <property type="component" value="Unassembled WGS sequence"/>
</dbReference>
<feature type="transmembrane region" description="Helical" evidence="1">
    <location>
        <begin position="125"/>
        <end position="151"/>
    </location>
</feature>
<feature type="transmembrane region" description="Helical" evidence="1">
    <location>
        <begin position="41"/>
        <end position="65"/>
    </location>
</feature>
<dbReference type="PIRSF" id="PIRSF031501">
    <property type="entry name" value="QueT"/>
    <property type="match status" value="1"/>
</dbReference>
<keyword evidence="1" id="KW-0812">Transmembrane</keyword>
<dbReference type="OrthoDB" id="9786793at2"/>
<gene>
    <name evidence="2" type="ORF">HMP0721_1879</name>
</gene>
<evidence type="ECO:0008006" key="4">
    <source>
        <dbReference type="Google" id="ProtNLM"/>
    </source>
</evidence>
<organism evidence="2 3">
    <name type="scientific">Pseudoramibacter alactolyticus ATCC 23263</name>
    <dbReference type="NCBI Taxonomy" id="887929"/>
    <lineage>
        <taxon>Bacteria</taxon>
        <taxon>Bacillati</taxon>
        <taxon>Bacillota</taxon>
        <taxon>Clostridia</taxon>
        <taxon>Eubacteriales</taxon>
        <taxon>Eubacteriaceae</taxon>
        <taxon>Pseudoramibacter</taxon>
    </lineage>
</organism>
<reference evidence="2 3" key="1">
    <citation type="submission" date="2010-12" db="EMBL/GenBank/DDBJ databases">
        <authorList>
            <person name="Muzny D."/>
            <person name="Qin X."/>
            <person name="Deng J."/>
            <person name="Jiang H."/>
            <person name="Liu Y."/>
            <person name="Qu J."/>
            <person name="Song X.-Z."/>
            <person name="Zhang L."/>
            <person name="Thornton R."/>
            <person name="Coyle M."/>
            <person name="Francisco L."/>
            <person name="Jackson L."/>
            <person name="Javaid M."/>
            <person name="Korchina V."/>
            <person name="Kovar C."/>
            <person name="Mata R."/>
            <person name="Mathew T."/>
            <person name="Ngo R."/>
            <person name="Nguyen L."/>
            <person name="Nguyen N."/>
            <person name="Okwuonu G."/>
            <person name="Ongeri F."/>
            <person name="Pham C."/>
            <person name="Simmons D."/>
            <person name="Wilczek-Boney K."/>
            <person name="Hale W."/>
            <person name="Jakkamsetti A."/>
            <person name="Pham P."/>
            <person name="Ruth R."/>
            <person name="San Lucas F."/>
            <person name="Warren J."/>
            <person name="Zhang J."/>
            <person name="Zhao Z."/>
            <person name="Zhou C."/>
            <person name="Zhu D."/>
            <person name="Lee S."/>
            <person name="Bess C."/>
            <person name="Blankenburg K."/>
            <person name="Forbes L."/>
            <person name="Fu Q."/>
            <person name="Gubbala S."/>
            <person name="Hirani K."/>
            <person name="Jayaseelan J.C."/>
            <person name="Lara F."/>
            <person name="Munidasa M."/>
            <person name="Palculict T."/>
            <person name="Patil S."/>
            <person name="Pu L.-L."/>
            <person name="Saada N."/>
            <person name="Tang L."/>
            <person name="Weissenberger G."/>
            <person name="Zhu Y."/>
            <person name="Hemphill L."/>
            <person name="Shang Y."/>
            <person name="Youmans B."/>
            <person name="Ayvaz T."/>
            <person name="Ross M."/>
            <person name="Santibanez J."/>
            <person name="Aqrawi P."/>
            <person name="Gross S."/>
            <person name="Joshi V."/>
            <person name="Fowler G."/>
            <person name="Nazareth L."/>
            <person name="Reid J."/>
            <person name="Worley K."/>
            <person name="Petrosino J."/>
            <person name="Highlander S."/>
            <person name="Gibbs R."/>
        </authorList>
    </citation>
    <scope>NUCLEOTIDE SEQUENCE [LARGE SCALE GENOMIC DNA]</scope>
    <source>
        <strain evidence="2 3">ATCC 23263</strain>
    </source>
</reference>
<evidence type="ECO:0000313" key="3">
    <source>
        <dbReference type="Proteomes" id="UP000004754"/>
    </source>
</evidence>
<dbReference type="EMBL" id="AEQN01000023">
    <property type="protein sequence ID" value="EFV01140.1"/>
    <property type="molecule type" value="Genomic_DNA"/>
</dbReference>
<comment type="caution">
    <text evidence="2">The sequence shown here is derived from an EMBL/GenBank/DDBJ whole genome shotgun (WGS) entry which is preliminary data.</text>
</comment>
<dbReference type="AlphaFoldDB" id="E6MIP4"/>
<dbReference type="RefSeq" id="WP_006599301.1">
    <property type="nucleotide sequence ID" value="NZ_GL622359.1"/>
</dbReference>
<sequence>MQTQKLSLLVQAAMIAAIYVALTLIFQAVSFGEIQVRVSEALTILPLFTPAAVPGLFVGCLIGNILGGAMLPDILFGSLATLIGAVGTYRLRRHKPILGPLPPILANMIVVPPVLKYAYGTPLPIPLMMLTVGIGEALSCGMLGLILYFALKKYARVIFKSPKKVS</sequence>
<accession>E6MIP4</accession>
<dbReference type="STRING" id="887929.HMP0721_1879"/>
<feature type="transmembrane region" description="Helical" evidence="1">
    <location>
        <begin position="6"/>
        <end position="29"/>
    </location>
</feature>
<dbReference type="PANTHER" id="PTHR40044">
    <property type="entry name" value="INTEGRAL MEMBRANE PROTEIN-RELATED"/>
    <property type="match status" value="1"/>
</dbReference>
<dbReference type="Pfam" id="PF06177">
    <property type="entry name" value="QueT"/>
    <property type="match status" value="1"/>
</dbReference>
<name>E6MIP4_9FIRM</name>
<dbReference type="eggNOG" id="COG4708">
    <property type="taxonomic scope" value="Bacteria"/>
</dbReference>
<evidence type="ECO:0000256" key="1">
    <source>
        <dbReference type="SAM" id="Phobius"/>
    </source>
</evidence>
<evidence type="ECO:0000313" key="2">
    <source>
        <dbReference type="EMBL" id="EFV01140.1"/>
    </source>
</evidence>
<protein>
    <recommendedName>
        <fullName evidence="4">QueT transporter</fullName>
    </recommendedName>
</protein>
<proteinExistence type="predicted"/>
<keyword evidence="3" id="KW-1185">Reference proteome</keyword>
<dbReference type="PANTHER" id="PTHR40044:SF1">
    <property type="entry name" value="INTEGRAL MEMBRANE PROTEIN"/>
    <property type="match status" value="1"/>
</dbReference>
<keyword evidence="1" id="KW-1133">Transmembrane helix</keyword>
<dbReference type="HOGENOM" id="CLU_104115_0_0_9"/>
<dbReference type="InterPro" id="IPR010387">
    <property type="entry name" value="QueT"/>
</dbReference>
<keyword evidence="1" id="KW-0472">Membrane</keyword>